<keyword evidence="2" id="KW-1185">Reference proteome</keyword>
<dbReference type="Gene3D" id="3.40.50.300">
    <property type="entry name" value="P-loop containing nucleotide triphosphate hydrolases"/>
    <property type="match status" value="1"/>
</dbReference>
<evidence type="ECO:0000313" key="2">
    <source>
        <dbReference type="Proteomes" id="UP000623681"/>
    </source>
</evidence>
<dbReference type="RefSeq" id="WP_202767547.1">
    <property type="nucleotide sequence ID" value="NZ_JAESWA010000022.1"/>
</dbReference>
<organism evidence="1 2">
    <name type="scientific">Clostridium paridis</name>
    <dbReference type="NCBI Taxonomy" id="2803863"/>
    <lineage>
        <taxon>Bacteria</taxon>
        <taxon>Bacillati</taxon>
        <taxon>Bacillota</taxon>
        <taxon>Clostridia</taxon>
        <taxon>Eubacteriales</taxon>
        <taxon>Clostridiaceae</taxon>
        <taxon>Clostridium</taxon>
    </lineage>
</organism>
<gene>
    <name evidence="1" type="ORF">JK634_10200</name>
</gene>
<name>A0A937FH50_9CLOT</name>
<dbReference type="SUPFAM" id="SSF52540">
    <property type="entry name" value="P-loop containing nucleoside triphosphate hydrolases"/>
    <property type="match status" value="1"/>
</dbReference>
<proteinExistence type="predicted"/>
<dbReference type="AlphaFoldDB" id="A0A937FH50"/>
<protein>
    <submittedName>
        <fullName evidence="1">Uncharacterized protein</fullName>
    </submittedName>
</protein>
<reference evidence="1" key="1">
    <citation type="submission" date="2021-01" db="EMBL/GenBank/DDBJ databases">
        <title>Genome public.</title>
        <authorList>
            <person name="Liu C."/>
            <person name="Sun Q."/>
        </authorList>
    </citation>
    <scope>NUCLEOTIDE SEQUENCE</scope>
    <source>
        <strain evidence="1">YIM B02565</strain>
    </source>
</reference>
<evidence type="ECO:0000313" key="1">
    <source>
        <dbReference type="EMBL" id="MBL4932177.1"/>
    </source>
</evidence>
<dbReference type="EMBL" id="JAESWA010000022">
    <property type="protein sequence ID" value="MBL4932177.1"/>
    <property type="molecule type" value="Genomic_DNA"/>
</dbReference>
<sequence length="1243" mass="146489">MSKLNQIQQKIQELNGGSFQKLADSYLVSCGYGHIVSLGSVVGNDGTRKGTPDSYFILPNGKYAFAEYTVKKSGLFEKIEEDIDKCFDFSLTNIRAEEIQEIIYCHTSQLYTNQVDRLIKKCKKKCVYLRIIGIDELSQQIYHYHPKIAKDFLGIEVDTGQILRLEDFIASYDRNSMVAPLGMKFYFREMELKEILSTLEGNDSTIISGKAGVGKSRLVIECCKKYAEKHKDTIVWCIKNNGQNIFEDLKTYFSEPGSYLVFIDDVNQTTPLSDILDYLHKGNLGINLKIIATVRDYALRRILDKFYEETHPKIIKITLLEDEQIREMASQEFNINNSLYLDRIIQIAQGNPRLAVMAAQLVVKENTLESIIDSTQLLEEYFRNIKKDLQALDDENILRIAGIISFLNHISLKDSQNINKICTICEIEKSVFFESIQKLSNMEIIDIYEDELVKITDQILSTYLFYLVFIDKKAIHYAELIEAYFPNIKQRIIETINSVYTHFNFEKVNEVISSEINIVWDSFERKNDYRLTELMLTFWFVRESETLIYIKKRINSLSSNMLEPESYVIPKNEYLVAPESIKTLVQYRSSNNYSIAISLILEYLMKKPEDLPMIYYVLVNGLGFNEDSYYQNFIIQRNIVDQVINLTKNFENKLYTMLFLRLSNYYLGFVFDENEPWGKKNILFHRIALKNSPSLEKLREKIWLSLIELYNNEAYHKEVIAILKNFGEDYFTEVDREVIKKDMIFIKLFINEKLQENNFNHCIAADSLFEAIDKAQLETNDINIRKFYVGGYKIYKLLKGRKHLKIFNYNKEERLRELDIRVYVEDYNLEDYKSFITCCKEFGELSSSDEYELGEGMDIVFSSLMVNKSLFVEVVDFYLSQNLSISVSPKLIIKGLIEVVGLDEAERIINKYEYFNKSKWQYCYFTLIPEKEINTEYVNKLYEYFADNEDEIIGWTRNVSFLSNYMHVDSRVFINVTNIVLNKTKKSPLTVIRTLKSLFNVYSDIYKCLFEVFKDDLKVIRKAYFTLLKIDKTMNYDSNILNKLMEKDDEFKEEFICLILNSRNIDESFDFAFLWQGDNYLELVSSIVKIFKEKSIEKRYLFYDFIKQLLKLKYSDIVDISEKQDNWIRMYIEENYSSHEEMQILFYGISYFEDKRKVKLLSFLLSYNKSFELFKQLNLVSRTMFLNGSEISALEKRISLYESLLPVLRDVELLEHKKYVDDIIRNLRSKMKSIKIKELIEDN</sequence>
<comment type="caution">
    <text evidence="1">The sequence shown here is derived from an EMBL/GenBank/DDBJ whole genome shotgun (WGS) entry which is preliminary data.</text>
</comment>
<dbReference type="InterPro" id="IPR027417">
    <property type="entry name" value="P-loop_NTPase"/>
</dbReference>
<dbReference type="Proteomes" id="UP000623681">
    <property type="component" value="Unassembled WGS sequence"/>
</dbReference>
<accession>A0A937FH50</accession>